<dbReference type="InterPro" id="IPR046335">
    <property type="entry name" value="LacI/GalR-like_sensor"/>
</dbReference>
<dbReference type="Proteomes" id="UP000033618">
    <property type="component" value="Unassembled WGS sequence"/>
</dbReference>
<dbReference type="Gene3D" id="3.40.50.2300">
    <property type="match status" value="4"/>
</dbReference>
<protein>
    <submittedName>
        <fullName evidence="6">LacI family transcriptional regulator</fullName>
    </submittedName>
</protein>
<dbReference type="OrthoDB" id="8770688at2"/>
<dbReference type="GO" id="GO:0003700">
    <property type="term" value="F:DNA-binding transcription factor activity"/>
    <property type="evidence" value="ECO:0007669"/>
    <property type="project" value="TreeGrafter"/>
</dbReference>
<dbReference type="Pfam" id="PF13377">
    <property type="entry name" value="Peripla_BP_3"/>
    <property type="match status" value="1"/>
</dbReference>
<dbReference type="InterPro" id="IPR000843">
    <property type="entry name" value="HTH_LacI"/>
</dbReference>
<comment type="caution">
    <text evidence="6">The sequence shown here is derived from an EMBL/GenBank/DDBJ whole genome shotgun (WGS) entry which is preliminary data.</text>
</comment>
<feature type="region of interest" description="Disordered" evidence="4">
    <location>
        <begin position="368"/>
        <end position="403"/>
    </location>
</feature>
<dbReference type="RefSeq" id="WP_036012840.1">
    <property type="nucleotide sequence ID" value="NZ_CADFGU010000010.1"/>
</dbReference>
<dbReference type="PANTHER" id="PTHR30146">
    <property type="entry name" value="LACI-RELATED TRANSCRIPTIONAL REPRESSOR"/>
    <property type="match status" value="1"/>
</dbReference>
<evidence type="ECO:0000256" key="3">
    <source>
        <dbReference type="ARBA" id="ARBA00023163"/>
    </source>
</evidence>
<dbReference type="Gene3D" id="1.10.260.40">
    <property type="entry name" value="lambda repressor-like DNA-binding domains"/>
    <property type="match status" value="1"/>
</dbReference>
<gene>
    <name evidence="6" type="ORF">WM40_01845</name>
</gene>
<proteinExistence type="predicted"/>
<dbReference type="AlphaFoldDB" id="A0A0F5K5T2"/>
<evidence type="ECO:0000259" key="5">
    <source>
        <dbReference type="PROSITE" id="PS50932"/>
    </source>
</evidence>
<feature type="domain" description="HTH lacI-type" evidence="5">
    <location>
        <begin position="32"/>
        <end position="84"/>
    </location>
</feature>
<organism evidence="6 7">
    <name type="scientific">Robbsia andropogonis</name>
    <dbReference type="NCBI Taxonomy" id="28092"/>
    <lineage>
        <taxon>Bacteria</taxon>
        <taxon>Pseudomonadati</taxon>
        <taxon>Pseudomonadota</taxon>
        <taxon>Betaproteobacteria</taxon>
        <taxon>Burkholderiales</taxon>
        <taxon>Burkholderiaceae</taxon>
        <taxon>Robbsia</taxon>
    </lineage>
</organism>
<dbReference type="CDD" id="cd06273">
    <property type="entry name" value="PBP1_LacI-like"/>
    <property type="match status" value="1"/>
</dbReference>
<evidence type="ECO:0000256" key="1">
    <source>
        <dbReference type="ARBA" id="ARBA00023015"/>
    </source>
</evidence>
<evidence type="ECO:0000256" key="4">
    <source>
        <dbReference type="SAM" id="MobiDB-lite"/>
    </source>
</evidence>
<dbReference type="InterPro" id="IPR010982">
    <property type="entry name" value="Lambda_DNA-bd_dom_sf"/>
</dbReference>
<dbReference type="InterPro" id="IPR028082">
    <property type="entry name" value="Peripla_BP_I"/>
</dbReference>
<dbReference type="SUPFAM" id="SSF47413">
    <property type="entry name" value="lambda repressor-like DNA-binding domains"/>
    <property type="match status" value="1"/>
</dbReference>
<evidence type="ECO:0000256" key="2">
    <source>
        <dbReference type="ARBA" id="ARBA00023125"/>
    </source>
</evidence>
<dbReference type="SUPFAM" id="SSF53822">
    <property type="entry name" value="Periplasmic binding protein-like I"/>
    <property type="match status" value="1"/>
</dbReference>
<dbReference type="EMBL" id="LAQU01000001">
    <property type="protein sequence ID" value="KKB65458.1"/>
    <property type="molecule type" value="Genomic_DNA"/>
</dbReference>
<dbReference type="PANTHER" id="PTHR30146:SF138">
    <property type="entry name" value="TRANSCRIPTIONAL REGULATORY PROTEIN"/>
    <property type="match status" value="1"/>
</dbReference>
<keyword evidence="7" id="KW-1185">Reference proteome</keyword>
<keyword evidence="2" id="KW-0238">DNA-binding</keyword>
<dbReference type="GO" id="GO:0000976">
    <property type="term" value="F:transcription cis-regulatory region binding"/>
    <property type="evidence" value="ECO:0007669"/>
    <property type="project" value="TreeGrafter"/>
</dbReference>
<feature type="region of interest" description="Disordered" evidence="4">
    <location>
        <begin position="1"/>
        <end position="27"/>
    </location>
</feature>
<accession>A0A0F5K5T2</accession>
<dbReference type="CDD" id="cd01392">
    <property type="entry name" value="HTH_LacI"/>
    <property type="match status" value="1"/>
</dbReference>
<keyword evidence="1" id="KW-0805">Transcription regulation</keyword>
<dbReference type="PROSITE" id="PS50932">
    <property type="entry name" value="HTH_LACI_2"/>
    <property type="match status" value="1"/>
</dbReference>
<dbReference type="SMART" id="SM00354">
    <property type="entry name" value="HTH_LACI"/>
    <property type="match status" value="1"/>
</dbReference>
<dbReference type="PATRIC" id="fig|28092.6.peg.428"/>
<sequence>MPVSDPADQPPVSTPKTGKTARTRRGNGRSVLEDVARHAGVSTATVSRVYNDPGKVSAAVRIRVEAAAKALNWIPHAAGRALASTRTHIAGIIIPTLDDHVFASQVSGMQAAFAEHGITLFLGCSNYDPAQALTQVQAMLARGVEAMALVGEAHPPEVFEALRRYRVPYVVTYAYRRDSPHVCVGFDNAAAYERIVDKLVGLGHRTFGTVFQPADDNDRVQARQRGLQAALQRHGLLIAPEHRREGPATLAFGRDSLRAIMGLDQPLLERSTRSPATTSGARRAHKAAPSVRRPTAIVCGNDMLALGVLREAAANGLVVPEDLSVTGFDDLALAAEAHPPLTTMRVDTHRIGRLAAERLLAMMQAAATGGGGSAANSKDNVLPGHDIEPEWLERGSTAPAPPR</sequence>
<evidence type="ECO:0000313" key="6">
    <source>
        <dbReference type="EMBL" id="KKB65458.1"/>
    </source>
</evidence>
<dbReference type="STRING" id="28092.WM40_01845"/>
<evidence type="ECO:0000313" key="7">
    <source>
        <dbReference type="Proteomes" id="UP000033618"/>
    </source>
</evidence>
<name>A0A0F5K5T2_9BURK</name>
<reference evidence="6 7" key="1">
    <citation type="submission" date="2015-03" db="EMBL/GenBank/DDBJ databases">
        <title>Draft Genome Sequence of Burkholderia andropogonis type strain ICMP2807, isolated from Sorghum bicolor.</title>
        <authorList>
            <person name="Lopes-Santos L."/>
            <person name="Castro D.B."/>
            <person name="Ottoboni L.M."/>
            <person name="Park D."/>
            <person name="Weirc B.S."/>
            <person name="Destefano S.A."/>
        </authorList>
    </citation>
    <scope>NUCLEOTIDE SEQUENCE [LARGE SCALE GENOMIC DNA]</scope>
    <source>
        <strain evidence="6 7">ICMP2807</strain>
    </source>
</reference>
<dbReference type="Pfam" id="PF00356">
    <property type="entry name" value="LacI"/>
    <property type="match status" value="1"/>
</dbReference>
<keyword evidence="3" id="KW-0804">Transcription</keyword>